<sequence length="72" mass="8262">MSVEDFFTVEVWTLRGLVRCHVFFVMNLAKRQVEIVHIGCQVNGAVMAQVARNMTDSCDGILKGRRFFVMRP</sequence>
<dbReference type="EMBL" id="JARXIC010000018">
    <property type="protein sequence ID" value="MDQ8195087.1"/>
    <property type="molecule type" value="Genomic_DNA"/>
</dbReference>
<keyword evidence="2" id="KW-1185">Reference proteome</keyword>
<comment type="caution">
    <text evidence="1">The sequence shown here is derived from an EMBL/GenBank/DDBJ whole genome shotgun (WGS) entry which is preliminary data.</text>
</comment>
<accession>A0ABU1AJU6</accession>
<evidence type="ECO:0000313" key="1">
    <source>
        <dbReference type="EMBL" id="MDQ8195087.1"/>
    </source>
</evidence>
<name>A0ABU1AJU6_9BACT</name>
<organism evidence="1 2">
    <name type="scientific">Thalassobacterium sedimentorum</name>
    <dbReference type="NCBI Taxonomy" id="3041258"/>
    <lineage>
        <taxon>Bacteria</taxon>
        <taxon>Pseudomonadati</taxon>
        <taxon>Verrucomicrobiota</taxon>
        <taxon>Opitutia</taxon>
        <taxon>Puniceicoccales</taxon>
        <taxon>Coraliomargaritaceae</taxon>
        <taxon>Thalassobacterium</taxon>
    </lineage>
</organism>
<dbReference type="RefSeq" id="WP_308985547.1">
    <property type="nucleotide sequence ID" value="NZ_JARXIC010000018.1"/>
</dbReference>
<protein>
    <submittedName>
        <fullName evidence="1">Uncharacterized protein</fullName>
    </submittedName>
</protein>
<evidence type="ECO:0000313" key="2">
    <source>
        <dbReference type="Proteomes" id="UP001243717"/>
    </source>
</evidence>
<proteinExistence type="predicted"/>
<reference evidence="1 2" key="1">
    <citation type="submission" date="2023-04" db="EMBL/GenBank/DDBJ databases">
        <title>A novel bacteria isolated from coastal sediment.</title>
        <authorList>
            <person name="Liu X.-J."/>
            <person name="Du Z.-J."/>
        </authorList>
    </citation>
    <scope>NUCLEOTIDE SEQUENCE [LARGE SCALE GENOMIC DNA]</scope>
    <source>
        <strain evidence="1 2">SDUM461004</strain>
    </source>
</reference>
<gene>
    <name evidence="1" type="ORF">QEH59_11670</name>
</gene>
<dbReference type="Proteomes" id="UP001243717">
    <property type="component" value="Unassembled WGS sequence"/>
</dbReference>